<keyword evidence="8" id="KW-0520">NAD</keyword>
<dbReference type="CDD" id="cd03429">
    <property type="entry name" value="NUDIX_NADH_pyrophosphatase_Nudt13"/>
    <property type="match status" value="1"/>
</dbReference>
<dbReference type="Gene3D" id="3.90.79.10">
    <property type="entry name" value="Nucleoside Triphosphate Pyrophosphohydrolase"/>
    <property type="match status" value="1"/>
</dbReference>
<evidence type="ECO:0000313" key="12">
    <source>
        <dbReference type="Proteomes" id="UP000316649"/>
    </source>
</evidence>
<dbReference type="Pfam" id="PF00293">
    <property type="entry name" value="NUDIX"/>
    <property type="match status" value="1"/>
</dbReference>
<dbReference type="GO" id="GO:0035529">
    <property type="term" value="F:NADH pyrophosphatase activity"/>
    <property type="evidence" value="ECO:0007669"/>
    <property type="project" value="TreeGrafter"/>
</dbReference>
<comment type="similarity">
    <text evidence="3">Belongs to the Nudix hydrolase family. NudC subfamily.</text>
</comment>
<dbReference type="InterPro" id="IPR015375">
    <property type="entry name" value="NADH_PPase-like_N"/>
</dbReference>
<accession>A0A557SMV4</accession>
<dbReference type="InterPro" id="IPR015797">
    <property type="entry name" value="NUDIX_hydrolase-like_dom_sf"/>
</dbReference>
<gene>
    <name evidence="11" type="primary">nudC</name>
    <name evidence="11" type="ORF">FHP88_00875</name>
</gene>
<keyword evidence="12" id="KW-1185">Reference proteome</keyword>
<dbReference type="GO" id="GO:0110153">
    <property type="term" value="F:RNA NAD-cap (NMN-forming) hydrolase activity"/>
    <property type="evidence" value="ECO:0007669"/>
    <property type="project" value="RHEA"/>
</dbReference>
<dbReference type="RefSeq" id="WP_144357102.1">
    <property type="nucleotide sequence ID" value="NZ_VMNH01000002.1"/>
</dbReference>
<evidence type="ECO:0000256" key="9">
    <source>
        <dbReference type="ARBA" id="ARBA00023679"/>
    </source>
</evidence>
<dbReference type="PROSITE" id="PS51462">
    <property type="entry name" value="NUDIX"/>
    <property type="match status" value="1"/>
</dbReference>
<comment type="cofactor">
    <cofactor evidence="1">
        <name>Mg(2+)</name>
        <dbReference type="ChEBI" id="CHEBI:18420"/>
    </cofactor>
</comment>
<evidence type="ECO:0000256" key="4">
    <source>
        <dbReference type="ARBA" id="ARBA00012381"/>
    </source>
</evidence>
<evidence type="ECO:0000256" key="6">
    <source>
        <dbReference type="ARBA" id="ARBA00022801"/>
    </source>
</evidence>
<comment type="catalytic activity">
    <reaction evidence="9">
        <text>a 5'-end NAD(+)-phospho-ribonucleoside in mRNA + H2O = a 5'-end phospho-adenosine-phospho-ribonucleoside in mRNA + beta-nicotinamide D-ribonucleotide + 2 H(+)</text>
        <dbReference type="Rhea" id="RHEA:60876"/>
        <dbReference type="Rhea" id="RHEA-COMP:15698"/>
        <dbReference type="Rhea" id="RHEA-COMP:15719"/>
        <dbReference type="ChEBI" id="CHEBI:14649"/>
        <dbReference type="ChEBI" id="CHEBI:15377"/>
        <dbReference type="ChEBI" id="CHEBI:15378"/>
        <dbReference type="ChEBI" id="CHEBI:144029"/>
        <dbReference type="ChEBI" id="CHEBI:144051"/>
    </reaction>
    <physiologicalReaction direction="left-to-right" evidence="9">
        <dbReference type="Rhea" id="RHEA:60877"/>
    </physiologicalReaction>
</comment>
<evidence type="ECO:0000256" key="5">
    <source>
        <dbReference type="ARBA" id="ARBA00022723"/>
    </source>
</evidence>
<evidence type="ECO:0000256" key="7">
    <source>
        <dbReference type="ARBA" id="ARBA00022842"/>
    </source>
</evidence>
<comment type="caution">
    <text evidence="11">The sequence shown here is derived from an EMBL/GenBank/DDBJ whole genome shotgun (WGS) entry which is preliminary data.</text>
</comment>
<evidence type="ECO:0000256" key="8">
    <source>
        <dbReference type="ARBA" id="ARBA00023027"/>
    </source>
</evidence>
<dbReference type="Pfam" id="PF09296">
    <property type="entry name" value="NUDIX-like"/>
    <property type="match status" value="1"/>
</dbReference>
<dbReference type="InterPro" id="IPR049734">
    <property type="entry name" value="NudC-like_C"/>
</dbReference>
<name>A0A557SMV4_9GAMM</name>
<keyword evidence="7" id="KW-0460">Magnesium</keyword>
<dbReference type="OrthoDB" id="9791656at2"/>
<dbReference type="Gene3D" id="3.90.79.20">
    <property type="match status" value="1"/>
</dbReference>
<dbReference type="EMBL" id="VMNH01000002">
    <property type="protein sequence ID" value="TVO78744.1"/>
    <property type="molecule type" value="Genomic_DNA"/>
</dbReference>
<dbReference type="InterPro" id="IPR050241">
    <property type="entry name" value="NAD-cap_RNA_hydrolase_NudC"/>
</dbReference>
<dbReference type="NCBIfam" id="NF001299">
    <property type="entry name" value="PRK00241.1"/>
    <property type="match status" value="1"/>
</dbReference>
<reference evidence="11 12" key="1">
    <citation type="submission" date="2019-07" db="EMBL/GenBank/DDBJ databases">
        <title>The pathways for chlorine oxyanion respiration interact through the shared metabolite chlorate.</title>
        <authorList>
            <person name="Barnum T.P."/>
            <person name="Cheng Y."/>
            <person name="Hill K.A."/>
            <person name="Lucas L.N."/>
            <person name="Carlson H.K."/>
            <person name="Coates J.D."/>
        </authorList>
    </citation>
    <scope>NUCLEOTIDE SEQUENCE [LARGE SCALE GENOMIC DNA]</scope>
    <source>
        <strain evidence="11 12">BK-1</strain>
    </source>
</reference>
<dbReference type="InterPro" id="IPR020084">
    <property type="entry name" value="NUDIX_hydrolase_CS"/>
</dbReference>
<comment type="cofactor">
    <cofactor evidence="2">
        <name>Zn(2+)</name>
        <dbReference type="ChEBI" id="CHEBI:29105"/>
    </cofactor>
</comment>
<evidence type="ECO:0000256" key="1">
    <source>
        <dbReference type="ARBA" id="ARBA00001946"/>
    </source>
</evidence>
<dbReference type="GO" id="GO:0046872">
    <property type="term" value="F:metal ion binding"/>
    <property type="evidence" value="ECO:0007669"/>
    <property type="project" value="UniProtKB-KW"/>
</dbReference>
<feature type="domain" description="Nudix hydrolase" evidence="10">
    <location>
        <begin position="168"/>
        <end position="296"/>
    </location>
</feature>
<keyword evidence="5" id="KW-0479">Metal-binding</keyword>
<dbReference type="PANTHER" id="PTHR42904">
    <property type="entry name" value="NUDIX HYDROLASE, NUDC SUBFAMILY"/>
    <property type="match status" value="1"/>
</dbReference>
<dbReference type="GO" id="GO:0005829">
    <property type="term" value="C:cytosol"/>
    <property type="evidence" value="ECO:0007669"/>
    <property type="project" value="TreeGrafter"/>
</dbReference>
<dbReference type="AlphaFoldDB" id="A0A557SMV4"/>
<protein>
    <recommendedName>
        <fullName evidence="4">NAD(+) diphosphatase</fullName>
        <ecNumber evidence="4">3.6.1.22</ecNumber>
    </recommendedName>
</protein>
<dbReference type="EC" id="3.6.1.22" evidence="4"/>
<dbReference type="PROSITE" id="PS00893">
    <property type="entry name" value="NUDIX_BOX"/>
    <property type="match status" value="1"/>
</dbReference>
<dbReference type="GO" id="GO:0006742">
    <property type="term" value="P:NADP+ catabolic process"/>
    <property type="evidence" value="ECO:0007669"/>
    <property type="project" value="TreeGrafter"/>
</dbReference>
<dbReference type="GO" id="GO:0019677">
    <property type="term" value="P:NAD+ catabolic process"/>
    <property type="evidence" value="ECO:0007669"/>
    <property type="project" value="TreeGrafter"/>
</dbReference>
<dbReference type="SUPFAM" id="SSF55811">
    <property type="entry name" value="Nudix"/>
    <property type="match status" value="1"/>
</dbReference>
<evidence type="ECO:0000256" key="3">
    <source>
        <dbReference type="ARBA" id="ARBA00009595"/>
    </source>
</evidence>
<sequence>MRKPNFYSNQDYDRLDRFRDDPDWLAHVMRSDQTRLLPLWRGRHLVSEDHRPIAYPANKDRGLIDLASECVLLGRDNNQTVWLALDISAIDEAAASLIGDETDCFSDLRTVGPLIDRQSGAMLAHARAMLHWHRQHRFCGHCGSRTSSTRAGHLRLCSNPDCAQQHHPRTDPAVIMLVQDGDYCLLGRQPSWPSGMHSTLAGFVEPGESLEDAVAREVQEEAGVLITDIRYHSSQPWPFPSSIMLGFYATAVTTDISVDGIELESAGWYHRNQLLNSPENELFHLPRRDSISWQLIETWMKQGAS</sequence>
<evidence type="ECO:0000313" key="11">
    <source>
        <dbReference type="EMBL" id="TVO78744.1"/>
    </source>
</evidence>
<organism evidence="11 12">
    <name type="scientific">Sedimenticola selenatireducens</name>
    <dbReference type="NCBI Taxonomy" id="191960"/>
    <lineage>
        <taxon>Bacteria</taxon>
        <taxon>Pseudomonadati</taxon>
        <taxon>Pseudomonadota</taxon>
        <taxon>Gammaproteobacteria</taxon>
        <taxon>Chromatiales</taxon>
        <taxon>Sedimenticolaceae</taxon>
        <taxon>Sedimenticola</taxon>
    </lineage>
</organism>
<keyword evidence="6 11" id="KW-0378">Hydrolase</keyword>
<dbReference type="PANTHER" id="PTHR42904:SF6">
    <property type="entry name" value="NAD-CAPPED RNA HYDROLASE NUDT12"/>
    <property type="match status" value="1"/>
</dbReference>
<evidence type="ECO:0000259" key="10">
    <source>
        <dbReference type="PROSITE" id="PS51462"/>
    </source>
</evidence>
<dbReference type="InterPro" id="IPR000086">
    <property type="entry name" value="NUDIX_hydrolase_dom"/>
</dbReference>
<evidence type="ECO:0000256" key="2">
    <source>
        <dbReference type="ARBA" id="ARBA00001947"/>
    </source>
</evidence>
<dbReference type="Proteomes" id="UP000316649">
    <property type="component" value="Unassembled WGS sequence"/>
</dbReference>
<proteinExistence type="inferred from homology"/>